<evidence type="ECO:0000259" key="1">
    <source>
        <dbReference type="Pfam" id="PF03235"/>
    </source>
</evidence>
<dbReference type="RefSeq" id="WP_189561459.1">
    <property type="nucleotide sequence ID" value="NZ_BMTU01000019.1"/>
</dbReference>
<dbReference type="InterPro" id="IPR004919">
    <property type="entry name" value="GmrSD_N"/>
</dbReference>
<sequence length="598" mass="67493">MTVSEGTELSVKGESLQQLYSDYIQNRFLINRRYQRKLVWAVEEKQRLIDSALKKLPIPLILLAESQHEGSARLEVIDGLQRLDAIFSFIENKYPVDGRYFDLETLADTKFFKDSQALTQMSPVWDRSACRDFTNYHLPVSTYRSASESSVDEVFRRINSSGRHLSLQEIRQAGSTAEIASLVRRISAAIRGDSSLTDYVNLQDMPKISITNKDLDYGIYDADIFWVKQGILSRDAVRESRDEELVLDLLLDLIIQPFASSGTEYRNAAYSEERVAHSTSALSIRSRLLANGKAEIERRFMRTLDLIKETLDTAKAPYSTWTVTQQNPRGVPRHFHALFVALEQLLNQENLVPKSKEELAQALKGFWDKDLSVPGGGNWGSARKSDLVEAVKGSLRRAFEPTTDEHALRLQEQALQFESTLRMALTEDALFELKQGFCQVNDSSKFDDGSFEKILKIASAMANVHAKAKGVIFIGVADDDKDAAAIKRFTGVDSHKIDKFCITGTQHELDALGRSVDEQFRWLVDRIKSSKLEPSFASSLAGTLEPFRYRDYLLWKLEPEAGKAPVTHDGRFYVRSGPSTDEVTGAGIIDLVRRFPAR</sequence>
<comment type="caution">
    <text evidence="3">The sequence shown here is derived from an EMBL/GenBank/DDBJ whole genome shotgun (WGS) entry which is preliminary data.</text>
</comment>
<dbReference type="EMBL" id="BMTU01000019">
    <property type="protein sequence ID" value="GGR06634.1"/>
    <property type="molecule type" value="Genomic_DNA"/>
</dbReference>
<reference evidence="3" key="1">
    <citation type="journal article" date="2014" name="Int. J. Syst. Evol. Microbiol.">
        <title>Complete genome sequence of Corynebacterium casei LMG S-19264T (=DSM 44701T), isolated from a smear-ripened cheese.</title>
        <authorList>
            <consortium name="US DOE Joint Genome Institute (JGI-PGF)"/>
            <person name="Walter F."/>
            <person name="Albersmeier A."/>
            <person name="Kalinowski J."/>
            <person name="Ruckert C."/>
        </authorList>
    </citation>
    <scope>NUCLEOTIDE SEQUENCE</scope>
    <source>
        <strain evidence="3">JCM 4403</strain>
    </source>
</reference>
<organism evidence="3 4">
    <name type="scientific">Streptomyces pilosus</name>
    <dbReference type="NCBI Taxonomy" id="28893"/>
    <lineage>
        <taxon>Bacteria</taxon>
        <taxon>Bacillati</taxon>
        <taxon>Actinomycetota</taxon>
        <taxon>Actinomycetes</taxon>
        <taxon>Kitasatosporales</taxon>
        <taxon>Streptomycetaceae</taxon>
        <taxon>Streptomyces</taxon>
    </lineage>
</organism>
<proteinExistence type="predicted"/>
<feature type="domain" description="GmrSD restriction endonucleases N-terminal" evidence="1">
    <location>
        <begin position="17"/>
        <end position="173"/>
    </location>
</feature>
<evidence type="ECO:0000313" key="4">
    <source>
        <dbReference type="Proteomes" id="UP000656732"/>
    </source>
</evidence>
<dbReference type="InterPro" id="IPR007421">
    <property type="entry name" value="Schlafen_AlbA_2_dom"/>
</dbReference>
<protein>
    <recommendedName>
        <fullName evidence="5">DUF262 domain-containing protein</fullName>
    </recommendedName>
</protein>
<accession>A0A918F6P5</accession>
<dbReference type="Pfam" id="PF04326">
    <property type="entry name" value="SLFN_AlbA_2"/>
    <property type="match status" value="1"/>
</dbReference>
<dbReference type="InterPro" id="IPR038461">
    <property type="entry name" value="Schlafen_AlbA_2_dom_sf"/>
</dbReference>
<evidence type="ECO:0000259" key="2">
    <source>
        <dbReference type="Pfam" id="PF04326"/>
    </source>
</evidence>
<keyword evidence="4" id="KW-1185">Reference proteome</keyword>
<name>A0A918F6P5_9ACTN</name>
<feature type="domain" description="Schlafen AlbA-2" evidence="2">
    <location>
        <begin position="427"/>
        <end position="583"/>
    </location>
</feature>
<dbReference type="PANTHER" id="PTHR39639:SF1">
    <property type="entry name" value="DUF262 DOMAIN-CONTAINING PROTEIN"/>
    <property type="match status" value="1"/>
</dbReference>
<evidence type="ECO:0000313" key="3">
    <source>
        <dbReference type="EMBL" id="GGR06634.1"/>
    </source>
</evidence>
<dbReference type="Gene3D" id="3.30.950.30">
    <property type="entry name" value="Schlafen, AAA domain"/>
    <property type="match status" value="1"/>
</dbReference>
<gene>
    <name evidence="3" type="ORF">GCM10010280_63010</name>
</gene>
<dbReference type="Proteomes" id="UP000656732">
    <property type="component" value="Unassembled WGS sequence"/>
</dbReference>
<dbReference type="AlphaFoldDB" id="A0A918F6P5"/>
<dbReference type="Pfam" id="PF03235">
    <property type="entry name" value="GmrSD_N"/>
    <property type="match status" value="1"/>
</dbReference>
<dbReference type="PANTHER" id="PTHR39639">
    <property type="entry name" value="CHROMOSOME 16, WHOLE GENOME SHOTGUN SEQUENCE"/>
    <property type="match status" value="1"/>
</dbReference>
<evidence type="ECO:0008006" key="5">
    <source>
        <dbReference type="Google" id="ProtNLM"/>
    </source>
</evidence>
<reference evidence="3" key="2">
    <citation type="submission" date="2020-09" db="EMBL/GenBank/DDBJ databases">
        <authorList>
            <person name="Sun Q."/>
            <person name="Ohkuma M."/>
        </authorList>
    </citation>
    <scope>NUCLEOTIDE SEQUENCE</scope>
    <source>
        <strain evidence="3">JCM 4403</strain>
    </source>
</reference>